<dbReference type="RefSeq" id="WP_422918765.1">
    <property type="nucleotide sequence ID" value="NZ_JAMZEJ010000002.1"/>
</dbReference>
<dbReference type="InterPro" id="IPR000387">
    <property type="entry name" value="Tyr_Pase_dom"/>
</dbReference>
<protein>
    <submittedName>
        <fullName evidence="2">Protein-tyrosine-phosphatase</fullName>
    </submittedName>
</protein>
<evidence type="ECO:0000313" key="2">
    <source>
        <dbReference type="EMBL" id="MCQ8240035.1"/>
    </source>
</evidence>
<comment type="caution">
    <text evidence="2">The sequence shown here is derived from an EMBL/GenBank/DDBJ whole genome shotgun (WGS) entry which is preliminary data.</text>
</comment>
<sequence length="216" mass="23488">MMRADGIPAGPESGCVFDGTFPFAIAICGLDELAGHGGAGATHVLSILDPDRAVPDAFTGFRTHRRLELRFHDVVEPLDAMVPPDDAHIRALLAFGRDMRASERAPLLLVHCHAGISRSTAAMALMLADAMPEEDAHRVLRRVHAVREKAWPNLRMMELGDALLGRRGTLVAATHALHRLQLDRRPHVAPLMERDGRGREVRGAVRSAPLVPAPGR</sequence>
<dbReference type="Proteomes" id="UP001524547">
    <property type="component" value="Unassembled WGS sequence"/>
</dbReference>
<dbReference type="InterPro" id="IPR000242">
    <property type="entry name" value="PTP_cat"/>
</dbReference>
<dbReference type="PROSITE" id="PS50056">
    <property type="entry name" value="TYR_PHOSPHATASE_2"/>
    <property type="match status" value="1"/>
</dbReference>
<proteinExistence type="predicted"/>
<dbReference type="Pfam" id="PF00102">
    <property type="entry name" value="Y_phosphatase"/>
    <property type="match status" value="1"/>
</dbReference>
<name>A0ABT1VV35_9PROT</name>
<dbReference type="Gene3D" id="3.90.190.10">
    <property type="entry name" value="Protein tyrosine phosphatase superfamily"/>
    <property type="match status" value="1"/>
</dbReference>
<dbReference type="EMBL" id="JAMZEJ010000002">
    <property type="protein sequence ID" value="MCQ8240035.1"/>
    <property type="molecule type" value="Genomic_DNA"/>
</dbReference>
<gene>
    <name evidence="2" type="ORF">NFI88_04170</name>
</gene>
<dbReference type="PROSITE" id="PS00383">
    <property type="entry name" value="TYR_PHOSPHATASE_1"/>
    <property type="match status" value="1"/>
</dbReference>
<evidence type="ECO:0000313" key="3">
    <source>
        <dbReference type="Proteomes" id="UP001524547"/>
    </source>
</evidence>
<accession>A0ABT1VV35</accession>
<keyword evidence="3" id="KW-1185">Reference proteome</keyword>
<dbReference type="SUPFAM" id="SSF52799">
    <property type="entry name" value="(Phosphotyrosine protein) phosphatases II"/>
    <property type="match status" value="1"/>
</dbReference>
<evidence type="ECO:0000259" key="1">
    <source>
        <dbReference type="PROSITE" id="PS50056"/>
    </source>
</evidence>
<dbReference type="InterPro" id="IPR016130">
    <property type="entry name" value="Tyr_Pase_AS"/>
</dbReference>
<organism evidence="2 3">
    <name type="scientific">Rhizosaccharibacter radicis</name>
    <dbReference type="NCBI Taxonomy" id="2782605"/>
    <lineage>
        <taxon>Bacteria</taxon>
        <taxon>Pseudomonadati</taxon>
        <taxon>Pseudomonadota</taxon>
        <taxon>Alphaproteobacteria</taxon>
        <taxon>Acetobacterales</taxon>
        <taxon>Acetobacteraceae</taxon>
        <taxon>Rhizosaccharibacter</taxon>
    </lineage>
</organism>
<dbReference type="InterPro" id="IPR029021">
    <property type="entry name" value="Prot-tyrosine_phosphatase-like"/>
</dbReference>
<reference evidence="2 3" key="1">
    <citation type="submission" date="2022-06" db="EMBL/GenBank/DDBJ databases">
        <title>Rhizosaccharibacter gen. nov. sp. nov. KSS12, endophytic bacteria isolated from sugarcane.</title>
        <authorList>
            <person name="Pitiwittayakul N."/>
        </authorList>
    </citation>
    <scope>NUCLEOTIDE SEQUENCE [LARGE SCALE GENOMIC DNA]</scope>
    <source>
        <strain evidence="2 3">KSS12</strain>
    </source>
</reference>
<feature type="domain" description="Tyrosine specific protein phosphatases" evidence="1">
    <location>
        <begin position="93"/>
        <end position="149"/>
    </location>
</feature>